<dbReference type="EMBL" id="CAKLBY020000304">
    <property type="protein sequence ID" value="CAK7943806.1"/>
    <property type="molecule type" value="Genomic_DNA"/>
</dbReference>
<dbReference type="Proteomes" id="UP001162060">
    <property type="component" value="Unassembled WGS sequence"/>
</dbReference>
<gene>
    <name evidence="2" type="ORF">PM001_LOCUS28956</name>
</gene>
<proteinExistence type="predicted"/>
<feature type="compositionally biased region" description="Basic and acidic residues" evidence="1">
    <location>
        <begin position="160"/>
        <end position="183"/>
    </location>
</feature>
<protein>
    <submittedName>
        <fullName evidence="2">Uncharacterized protein</fullName>
    </submittedName>
</protein>
<accession>A0AAV1VA30</accession>
<feature type="region of interest" description="Disordered" evidence="1">
    <location>
        <begin position="100"/>
        <end position="123"/>
    </location>
</feature>
<evidence type="ECO:0000256" key="1">
    <source>
        <dbReference type="SAM" id="MobiDB-lite"/>
    </source>
</evidence>
<organism evidence="2 3">
    <name type="scientific">Peronospora matthiolae</name>
    <dbReference type="NCBI Taxonomy" id="2874970"/>
    <lineage>
        <taxon>Eukaryota</taxon>
        <taxon>Sar</taxon>
        <taxon>Stramenopiles</taxon>
        <taxon>Oomycota</taxon>
        <taxon>Peronosporomycetes</taxon>
        <taxon>Peronosporales</taxon>
        <taxon>Peronosporaceae</taxon>
        <taxon>Peronospora</taxon>
    </lineage>
</organism>
<dbReference type="AlphaFoldDB" id="A0AAV1VA30"/>
<name>A0AAV1VA30_9STRA</name>
<feature type="region of interest" description="Disordered" evidence="1">
    <location>
        <begin position="137"/>
        <end position="190"/>
    </location>
</feature>
<comment type="caution">
    <text evidence="2">The sequence shown here is derived from an EMBL/GenBank/DDBJ whole genome shotgun (WGS) entry which is preliminary data.</text>
</comment>
<feature type="compositionally biased region" description="Polar residues" evidence="1">
    <location>
        <begin position="100"/>
        <end position="121"/>
    </location>
</feature>
<evidence type="ECO:0000313" key="2">
    <source>
        <dbReference type="EMBL" id="CAK7943806.1"/>
    </source>
</evidence>
<reference evidence="2" key="1">
    <citation type="submission" date="2024-01" db="EMBL/GenBank/DDBJ databases">
        <authorList>
            <person name="Webb A."/>
        </authorList>
    </citation>
    <scope>NUCLEOTIDE SEQUENCE</scope>
    <source>
        <strain evidence="2">Pm1</strain>
    </source>
</reference>
<sequence>MEGKVYLWPDNSISHGNDQMKFPQEYLHRLSVAAKHAKIATRDERMATLDTSREHVEHFIATLDDRDLAKHLTLLLLADTNELNETLRACQRIKSRQLKTSTGSNKFHQRANTSLNPTPSKTARAVKAIREWIGSESDSIGSDEDKDRRRVFVTTTSCQERSEQDHRTWQKNTGEEDRRERNGKLKACTH</sequence>
<evidence type="ECO:0000313" key="3">
    <source>
        <dbReference type="Proteomes" id="UP001162060"/>
    </source>
</evidence>